<gene>
    <name evidence="8" type="ORF">OE88DRAFT_1629102</name>
</gene>
<evidence type="ECO:0000313" key="9">
    <source>
        <dbReference type="Proteomes" id="UP000305948"/>
    </source>
</evidence>
<dbReference type="Proteomes" id="UP000305948">
    <property type="component" value="Unassembled WGS sequence"/>
</dbReference>
<evidence type="ECO:0000256" key="3">
    <source>
        <dbReference type="ARBA" id="ARBA00022723"/>
    </source>
</evidence>
<sequence>MSSARRLDRIWRSFSSTPTSALQLPRTTSPYISLSSPLTRSSINTIRNVLAEQRYKFPDTYSEPTAAVLVPLCNVDNRPGLLLEVRGKNMRNHSGEVSFPGGRVDKTDMSYEAAALRETEEEVAICPDQVEILGTLGPPELSLRGLRVWPYVGFVHPSVESRKSLSNVSDPLTSITISYLKASVPEVAHIFHLPFTELTNPDRLRVHEFRRQNERPYWAITVSDFIPGGATEWATDPMQRDEIGGGRGGRLEVWGLTGWYITLLMRALGVYE</sequence>
<dbReference type="InterPro" id="IPR045121">
    <property type="entry name" value="CoAse"/>
</dbReference>
<dbReference type="CDD" id="cd03426">
    <property type="entry name" value="NUDIX_CoAse_Nudt7"/>
    <property type="match status" value="1"/>
</dbReference>
<evidence type="ECO:0000313" key="8">
    <source>
        <dbReference type="EMBL" id="TFK51713.1"/>
    </source>
</evidence>
<dbReference type="PANTHER" id="PTHR12992:SF24">
    <property type="entry name" value="PEROXISOMAL COENZYME A DIPHOSPHATASE NUDT7"/>
    <property type="match status" value="1"/>
</dbReference>
<dbReference type="InterPro" id="IPR015797">
    <property type="entry name" value="NUDIX_hydrolase-like_dom_sf"/>
</dbReference>
<dbReference type="Gene3D" id="3.90.79.10">
    <property type="entry name" value="Nucleoside Triphosphate Pyrophosphohydrolase"/>
    <property type="match status" value="1"/>
</dbReference>
<keyword evidence="4" id="KW-0378">Hydrolase</keyword>
<keyword evidence="3" id="KW-0479">Metal-binding</keyword>
<dbReference type="PANTHER" id="PTHR12992">
    <property type="entry name" value="NUDIX HYDROLASE"/>
    <property type="match status" value="1"/>
</dbReference>
<keyword evidence="5" id="KW-0460">Magnesium</keyword>
<keyword evidence="6" id="KW-0464">Manganese</keyword>
<evidence type="ECO:0000256" key="4">
    <source>
        <dbReference type="ARBA" id="ARBA00022801"/>
    </source>
</evidence>
<name>A0A5C3N3C3_9AGAM</name>
<dbReference type="STRING" id="5364.A0A5C3N3C3"/>
<organism evidence="8 9">
    <name type="scientific">Heliocybe sulcata</name>
    <dbReference type="NCBI Taxonomy" id="5364"/>
    <lineage>
        <taxon>Eukaryota</taxon>
        <taxon>Fungi</taxon>
        <taxon>Dikarya</taxon>
        <taxon>Basidiomycota</taxon>
        <taxon>Agaricomycotina</taxon>
        <taxon>Agaricomycetes</taxon>
        <taxon>Gloeophyllales</taxon>
        <taxon>Gloeophyllaceae</taxon>
        <taxon>Heliocybe</taxon>
    </lineage>
</organism>
<dbReference type="AlphaFoldDB" id="A0A5C3N3C3"/>
<dbReference type="PROSITE" id="PS51462">
    <property type="entry name" value="NUDIX"/>
    <property type="match status" value="1"/>
</dbReference>
<dbReference type="EMBL" id="ML213510">
    <property type="protein sequence ID" value="TFK51713.1"/>
    <property type="molecule type" value="Genomic_DNA"/>
</dbReference>
<dbReference type="InterPro" id="IPR000086">
    <property type="entry name" value="NUDIX_hydrolase_dom"/>
</dbReference>
<evidence type="ECO:0000256" key="5">
    <source>
        <dbReference type="ARBA" id="ARBA00022842"/>
    </source>
</evidence>
<feature type="domain" description="Nudix hydrolase" evidence="7">
    <location>
        <begin position="63"/>
        <end position="217"/>
    </location>
</feature>
<evidence type="ECO:0000256" key="1">
    <source>
        <dbReference type="ARBA" id="ARBA00001936"/>
    </source>
</evidence>
<dbReference type="SUPFAM" id="SSF55811">
    <property type="entry name" value="Nudix"/>
    <property type="match status" value="1"/>
</dbReference>
<proteinExistence type="predicted"/>
<dbReference type="GO" id="GO:0046872">
    <property type="term" value="F:metal ion binding"/>
    <property type="evidence" value="ECO:0007669"/>
    <property type="project" value="UniProtKB-KW"/>
</dbReference>
<comment type="cofactor">
    <cofactor evidence="2">
        <name>Mg(2+)</name>
        <dbReference type="ChEBI" id="CHEBI:18420"/>
    </cofactor>
</comment>
<dbReference type="GO" id="GO:0010945">
    <property type="term" value="F:coenzyme A diphosphatase activity"/>
    <property type="evidence" value="ECO:0007669"/>
    <property type="project" value="InterPro"/>
</dbReference>
<accession>A0A5C3N3C3</accession>
<protein>
    <recommendedName>
        <fullName evidence="7">Nudix hydrolase domain-containing protein</fullName>
    </recommendedName>
</protein>
<dbReference type="Pfam" id="PF00293">
    <property type="entry name" value="NUDIX"/>
    <property type="match status" value="1"/>
</dbReference>
<evidence type="ECO:0000256" key="6">
    <source>
        <dbReference type="ARBA" id="ARBA00023211"/>
    </source>
</evidence>
<comment type="cofactor">
    <cofactor evidence="1">
        <name>Mn(2+)</name>
        <dbReference type="ChEBI" id="CHEBI:29035"/>
    </cofactor>
</comment>
<dbReference type="OrthoDB" id="206213at2759"/>
<reference evidence="8 9" key="1">
    <citation type="journal article" date="2019" name="Nat. Ecol. Evol.">
        <title>Megaphylogeny resolves global patterns of mushroom evolution.</title>
        <authorList>
            <person name="Varga T."/>
            <person name="Krizsan K."/>
            <person name="Foldi C."/>
            <person name="Dima B."/>
            <person name="Sanchez-Garcia M."/>
            <person name="Sanchez-Ramirez S."/>
            <person name="Szollosi G.J."/>
            <person name="Szarkandi J.G."/>
            <person name="Papp V."/>
            <person name="Albert L."/>
            <person name="Andreopoulos W."/>
            <person name="Angelini C."/>
            <person name="Antonin V."/>
            <person name="Barry K.W."/>
            <person name="Bougher N.L."/>
            <person name="Buchanan P."/>
            <person name="Buyck B."/>
            <person name="Bense V."/>
            <person name="Catcheside P."/>
            <person name="Chovatia M."/>
            <person name="Cooper J."/>
            <person name="Damon W."/>
            <person name="Desjardin D."/>
            <person name="Finy P."/>
            <person name="Geml J."/>
            <person name="Haridas S."/>
            <person name="Hughes K."/>
            <person name="Justo A."/>
            <person name="Karasinski D."/>
            <person name="Kautmanova I."/>
            <person name="Kiss B."/>
            <person name="Kocsube S."/>
            <person name="Kotiranta H."/>
            <person name="LaButti K.M."/>
            <person name="Lechner B.E."/>
            <person name="Liimatainen K."/>
            <person name="Lipzen A."/>
            <person name="Lukacs Z."/>
            <person name="Mihaltcheva S."/>
            <person name="Morgado L.N."/>
            <person name="Niskanen T."/>
            <person name="Noordeloos M.E."/>
            <person name="Ohm R.A."/>
            <person name="Ortiz-Santana B."/>
            <person name="Ovrebo C."/>
            <person name="Racz N."/>
            <person name="Riley R."/>
            <person name="Savchenko A."/>
            <person name="Shiryaev A."/>
            <person name="Soop K."/>
            <person name="Spirin V."/>
            <person name="Szebenyi C."/>
            <person name="Tomsovsky M."/>
            <person name="Tulloss R.E."/>
            <person name="Uehling J."/>
            <person name="Grigoriev I.V."/>
            <person name="Vagvolgyi C."/>
            <person name="Papp T."/>
            <person name="Martin F.M."/>
            <person name="Miettinen O."/>
            <person name="Hibbett D.S."/>
            <person name="Nagy L.G."/>
        </authorList>
    </citation>
    <scope>NUCLEOTIDE SEQUENCE [LARGE SCALE GENOMIC DNA]</scope>
    <source>
        <strain evidence="8 9">OMC1185</strain>
    </source>
</reference>
<keyword evidence="9" id="KW-1185">Reference proteome</keyword>
<evidence type="ECO:0000259" key="7">
    <source>
        <dbReference type="PROSITE" id="PS51462"/>
    </source>
</evidence>
<evidence type="ECO:0000256" key="2">
    <source>
        <dbReference type="ARBA" id="ARBA00001946"/>
    </source>
</evidence>
<dbReference type="GO" id="GO:0015938">
    <property type="term" value="P:coenzyme A catabolic process"/>
    <property type="evidence" value="ECO:0007669"/>
    <property type="project" value="TreeGrafter"/>
</dbReference>